<accession>A0A9W3A8Y9</accession>
<feature type="compositionally biased region" description="Basic and acidic residues" evidence="1">
    <location>
        <begin position="237"/>
        <end position="247"/>
    </location>
</feature>
<evidence type="ECO:0000256" key="1">
    <source>
        <dbReference type="SAM" id="MobiDB-lite"/>
    </source>
</evidence>
<name>A0A9W3A8Y9_BIOGL</name>
<dbReference type="OrthoDB" id="10666218at2759"/>
<dbReference type="GeneID" id="129926005"/>
<evidence type="ECO:0000313" key="2">
    <source>
        <dbReference type="Proteomes" id="UP001165740"/>
    </source>
</evidence>
<feature type="region of interest" description="Disordered" evidence="1">
    <location>
        <begin position="148"/>
        <end position="179"/>
    </location>
</feature>
<reference evidence="3" key="1">
    <citation type="submission" date="2025-08" db="UniProtKB">
        <authorList>
            <consortium name="RefSeq"/>
        </authorList>
    </citation>
    <scope>IDENTIFICATION</scope>
</reference>
<protein>
    <submittedName>
        <fullName evidence="3">Uncharacterized protein LOC129926005</fullName>
    </submittedName>
</protein>
<dbReference type="Proteomes" id="UP001165740">
    <property type="component" value="Chromosome 4"/>
</dbReference>
<dbReference type="RefSeq" id="XP_055883643.1">
    <property type="nucleotide sequence ID" value="XM_056027668.1"/>
</dbReference>
<feature type="compositionally biased region" description="Polar residues" evidence="1">
    <location>
        <begin position="10"/>
        <end position="30"/>
    </location>
</feature>
<sequence length="247" mass="27669">MATNGVFVNPLQQTVSRPSNSNGRSHTAAQQRPLAYVRPDSSQPTGLVPHSSMERNRIQKKLDFINTPSAQPESHTENFLEFLRQPSSSVRFLTVEKMTNRLLSSYEFKPPQALCRPTRYPASIFSHTEWAIHLGLIARPPDINTLPRTSDSNILPRTSDSNILPRTSDSNILPRTSDSNILHRTSDSNILHRTSDSNILPRTSDSNILSRTSDSNILPRTSASNIIPRPPVSCRLARPEDRDPFDP</sequence>
<dbReference type="AlphaFoldDB" id="A0A9W3A8Y9"/>
<keyword evidence="2" id="KW-1185">Reference proteome</keyword>
<feature type="region of interest" description="Disordered" evidence="1">
    <location>
        <begin position="1"/>
        <end position="53"/>
    </location>
</feature>
<feature type="region of interest" description="Disordered" evidence="1">
    <location>
        <begin position="194"/>
        <end position="247"/>
    </location>
</feature>
<evidence type="ECO:0000313" key="3">
    <source>
        <dbReference type="RefSeq" id="XP_055883643.1"/>
    </source>
</evidence>
<organism evidence="2 3">
    <name type="scientific">Biomphalaria glabrata</name>
    <name type="common">Bloodfluke planorb</name>
    <name type="synonym">Freshwater snail</name>
    <dbReference type="NCBI Taxonomy" id="6526"/>
    <lineage>
        <taxon>Eukaryota</taxon>
        <taxon>Metazoa</taxon>
        <taxon>Spiralia</taxon>
        <taxon>Lophotrochozoa</taxon>
        <taxon>Mollusca</taxon>
        <taxon>Gastropoda</taxon>
        <taxon>Heterobranchia</taxon>
        <taxon>Euthyneura</taxon>
        <taxon>Panpulmonata</taxon>
        <taxon>Hygrophila</taxon>
        <taxon>Lymnaeoidea</taxon>
        <taxon>Planorbidae</taxon>
        <taxon>Biomphalaria</taxon>
    </lineage>
</organism>
<feature type="compositionally biased region" description="Polar residues" evidence="1">
    <location>
        <begin position="194"/>
        <end position="225"/>
    </location>
</feature>
<gene>
    <name evidence="3" type="primary">LOC129926005</name>
</gene>
<proteinExistence type="predicted"/>